<evidence type="ECO:0000313" key="2">
    <source>
        <dbReference type="Proteomes" id="UP000276834"/>
    </source>
</evidence>
<reference evidence="1 2" key="1">
    <citation type="journal article" date="2018" name="Proc. R. Soc. B">
        <title>A non-coding region near Follistatin controls head colour polymorphism in the Gouldian finch.</title>
        <authorList>
            <person name="Toomey M.B."/>
            <person name="Marques C.I."/>
            <person name="Andrade P."/>
            <person name="Araujo P.M."/>
            <person name="Sabatino S."/>
            <person name="Gazda M.A."/>
            <person name="Afonso S."/>
            <person name="Lopes R.J."/>
            <person name="Corbo J.C."/>
            <person name="Carneiro M."/>
        </authorList>
    </citation>
    <scope>NUCLEOTIDE SEQUENCE [LARGE SCALE GENOMIC DNA]</scope>
    <source>
        <strain evidence="1">Red01</strain>
        <tissue evidence="1">Muscle</tissue>
    </source>
</reference>
<dbReference type="AlphaFoldDB" id="A0A3L8SG81"/>
<keyword evidence="2" id="KW-1185">Reference proteome</keyword>
<dbReference type="OrthoDB" id="9257054at2759"/>
<proteinExistence type="predicted"/>
<evidence type="ECO:0000313" key="1">
    <source>
        <dbReference type="EMBL" id="RLW01545.1"/>
    </source>
</evidence>
<comment type="caution">
    <text evidence="1">The sequence shown here is derived from an EMBL/GenBank/DDBJ whole genome shotgun (WGS) entry which is preliminary data.</text>
</comment>
<dbReference type="EMBL" id="QUSF01000022">
    <property type="protein sequence ID" value="RLW01545.1"/>
    <property type="molecule type" value="Genomic_DNA"/>
</dbReference>
<accession>A0A3L8SG81</accession>
<protein>
    <submittedName>
        <fullName evidence="1">Uncharacterized protein</fullName>
    </submittedName>
</protein>
<dbReference type="Proteomes" id="UP000276834">
    <property type="component" value="Unassembled WGS sequence"/>
</dbReference>
<sequence length="152" mass="17200">MCVLLSHPDKIARDECHSESSEEKHCEEASTACRQGGNYFCVIGSHPLTLSFSMQRFPCQVLIPLLATQLHIHLGGLMIYTVPSLQDFDGHVIRGEWSLQRMEGWFSSAEVLLSVTDKMIPNGVCELVHHRLIQWYKVPSLEAQYCLAFLNP</sequence>
<gene>
    <name evidence="1" type="ORF">DV515_00007884</name>
</gene>
<organism evidence="1 2">
    <name type="scientific">Chloebia gouldiae</name>
    <name type="common">Gouldian finch</name>
    <name type="synonym">Erythrura gouldiae</name>
    <dbReference type="NCBI Taxonomy" id="44316"/>
    <lineage>
        <taxon>Eukaryota</taxon>
        <taxon>Metazoa</taxon>
        <taxon>Chordata</taxon>
        <taxon>Craniata</taxon>
        <taxon>Vertebrata</taxon>
        <taxon>Euteleostomi</taxon>
        <taxon>Archelosauria</taxon>
        <taxon>Archosauria</taxon>
        <taxon>Dinosauria</taxon>
        <taxon>Saurischia</taxon>
        <taxon>Theropoda</taxon>
        <taxon>Coelurosauria</taxon>
        <taxon>Aves</taxon>
        <taxon>Neognathae</taxon>
        <taxon>Neoaves</taxon>
        <taxon>Telluraves</taxon>
        <taxon>Australaves</taxon>
        <taxon>Passeriformes</taxon>
        <taxon>Passeroidea</taxon>
        <taxon>Passeridae</taxon>
        <taxon>Chloebia</taxon>
    </lineage>
</organism>
<name>A0A3L8SG81_CHLGU</name>